<dbReference type="SUPFAM" id="SSF53955">
    <property type="entry name" value="Lysozyme-like"/>
    <property type="match status" value="1"/>
</dbReference>
<dbReference type="PANTHER" id="PTHR37423:SF2">
    <property type="entry name" value="MEMBRANE-BOUND LYTIC MUREIN TRANSGLYCOSYLASE C"/>
    <property type="match status" value="1"/>
</dbReference>
<dbReference type="GO" id="GO:0016020">
    <property type="term" value="C:membrane"/>
    <property type="evidence" value="ECO:0007669"/>
    <property type="project" value="InterPro"/>
</dbReference>
<dbReference type="GO" id="GO:0000270">
    <property type="term" value="P:peptidoglycan metabolic process"/>
    <property type="evidence" value="ECO:0007669"/>
    <property type="project" value="InterPro"/>
</dbReference>
<feature type="compositionally biased region" description="Low complexity" evidence="2">
    <location>
        <begin position="535"/>
        <end position="557"/>
    </location>
</feature>
<protein>
    <submittedName>
        <fullName evidence="4">Membrane-bound lytic murein transglycosylase D</fullName>
    </submittedName>
</protein>
<dbReference type="InterPro" id="IPR036779">
    <property type="entry name" value="LysM_dom_sf"/>
</dbReference>
<accession>A0A7W8M7K9</accession>
<proteinExistence type="inferred from homology"/>
<name>A0A7W8M7K9_9BURK</name>
<evidence type="ECO:0000256" key="2">
    <source>
        <dbReference type="SAM" id="MobiDB-lite"/>
    </source>
</evidence>
<dbReference type="Gene3D" id="3.10.350.10">
    <property type="entry name" value="LysM domain"/>
    <property type="match status" value="2"/>
</dbReference>
<reference evidence="4 5" key="1">
    <citation type="submission" date="2020-08" db="EMBL/GenBank/DDBJ databases">
        <title>Genomic Encyclopedia of Type Strains, Phase IV (KMG-IV): sequencing the most valuable type-strain genomes for metagenomic binning, comparative biology and taxonomic classification.</title>
        <authorList>
            <person name="Goeker M."/>
        </authorList>
    </citation>
    <scope>NUCLEOTIDE SEQUENCE [LARGE SCALE GENOMIC DNA]</scope>
    <source>
        <strain evidence="4 5">DSM 29781</strain>
    </source>
</reference>
<sequence length="605" mass="65940">MLTTLFTGCASIGEVSEPGAAPSVAVPVPARTAAVAPAPTTPEAPKVFAAEKRRSTEAPRDTASAQAHADLWVRIRAGFAMPELDTALVAEKERFYTSRPEYLQRMFQRGERYLFYIVEELERRGLPTELALLPFVESAMNPSAVSSAQAAGLWQFIPSTGKQYNLHQNWWVDNRRDPVKSTHAALDYLQRIYAMHGNDWFLALASYNWGEGSVARAVRKNQLRGRPTDYLSLDMPAETRHYVPKLIALKHILQRADEFGIALPALPNRPYFVTLEKTRPIDLKLAAKFAGMTVAEFVALNPAHNRPVISASRNNQIKLPAERVDSFMAALERHEKADKPLATWQPYTLKPGENIEAVAERAGVQPEEILKANSLRESQRIVAGTRIIAPQKSVEDESRVESFVAPRVYEEISKPAQYHTVRTKESLAGIARSYGLTAATLTAWNDVKRGVRRGMRLLVQPAATQTLLTNEEGNRSIVATATRPGFVRVADVPETPQPAPTAAAEAPAKAAPARVVRTAGIAPRAPAPKATQHTRSSAKAAPASRVRVVARPAAAPKPKAEARATKASAPARAQVKSPSKQPARAATRDGKQPPRAEGSGRGRGA</sequence>
<dbReference type="Pfam" id="PF01464">
    <property type="entry name" value="SLT"/>
    <property type="match status" value="1"/>
</dbReference>
<keyword evidence="5" id="KW-1185">Reference proteome</keyword>
<comment type="caution">
    <text evidence="4">The sequence shown here is derived from an EMBL/GenBank/DDBJ whole genome shotgun (WGS) entry which is preliminary data.</text>
</comment>
<dbReference type="AlphaFoldDB" id="A0A7W8M7K9"/>
<dbReference type="RefSeq" id="WP_183965089.1">
    <property type="nucleotide sequence ID" value="NZ_BAABEW010000017.1"/>
</dbReference>
<evidence type="ECO:0000313" key="4">
    <source>
        <dbReference type="EMBL" id="MBB5271106.1"/>
    </source>
</evidence>
<dbReference type="SUPFAM" id="SSF54106">
    <property type="entry name" value="LysM domain"/>
    <property type="match status" value="2"/>
</dbReference>
<evidence type="ECO:0000256" key="1">
    <source>
        <dbReference type="ARBA" id="ARBA00007734"/>
    </source>
</evidence>
<feature type="compositionally biased region" description="Low complexity" evidence="2">
    <location>
        <begin position="500"/>
        <end position="513"/>
    </location>
</feature>
<feature type="domain" description="LysM" evidence="3">
    <location>
        <begin position="417"/>
        <end position="467"/>
    </location>
</feature>
<dbReference type="InterPro" id="IPR018392">
    <property type="entry name" value="LysM"/>
</dbReference>
<dbReference type="Proteomes" id="UP000532440">
    <property type="component" value="Unassembled WGS sequence"/>
</dbReference>
<evidence type="ECO:0000313" key="5">
    <source>
        <dbReference type="Proteomes" id="UP000532440"/>
    </source>
</evidence>
<dbReference type="Gene3D" id="1.10.530.10">
    <property type="match status" value="1"/>
</dbReference>
<dbReference type="Pfam" id="PF01476">
    <property type="entry name" value="LysM"/>
    <property type="match status" value="2"/>
</dbReference>
<dbReference type="CDD" id="cd16894">
    <property type="entry name" value="MltD-like"/>
    <property type="match status" value="1"/>
</dbReference>
<feature type="domain" description="LysM" evidence="3">
    <location>
        <begin position="345"/>
        <end position="389"/>
    </location>
</feature>
<gene>
    <name evidence="4" type="ORF">HNQ70_001110</name>
</gene>
<dbReference type="InterPro" id="IPR000189">
    <property type="entry name" value="Transglyc_AS"/>
</dbReference>
<dbReference type="InterPro" id="IPR023346">
    <property type="entry name" value="Lysozyme-like_dom_sf"/>
</dbReference>
<comment type="similarity">
    <text evidence="1">Belongs to the transglycosylase Slt family.</text>
</comment>
<dbReference type="PROSITE" id="PS00922">
    <property type="entry name" value="TRANSGLYCOSYLASE"/>
    <property type="match status" value="1"/>
</dbReference>
<organism evidence="4 5">
    <name type="scientific">Quisquiliibacterium transsilvanicum</name>
    <dbReference type="NCBI Taxonomy" id="1549638"/>
    <lineage>
        <taxon>Bacteria</taxon>
        <taxon>Pseudomonadati</taxon>
        <taxon>Pseudomonadota</taxon>
        <taxon>Betaproteobacteria</taxon>
        <taxon>Burkholderiales</taxon>
        <taxon>Burkholderiaceae</taxon>
        <taxon>Quisquiliibacterium</taxon>
    </lineage>
</organism>
<dbReference type="SMART" id="SM00257">
    <property type="entry name" value="LysM"/>
    <property type="match status" value="2"/>
</dbReference>
<feature type="compositionally biased region" description="Basic and acidic residues" evidence="2">
    <location>
        <begin position="586"/>
        <end position="605"/>
    </location>
</feature>
<dbReference type="InterPro" id="IPR008258">
    <property type="entry name" value="Transglycosylase_SLT_dom_1"/>
</dbReference>
<evidence type="ECO:0000259" key="3">
    <source>
        <dbReference type="PROSITE" id="PS51782"/>
    </source>
</evidence>
<dbReference type="CDD" id="cd00118">
    <property type="entry name" value="LysM"/>
    <property type="match status" value="2"/>
</dbReference>
<dbReference type="PANTHER" id="PTHR37423">
    <property type="entry name" value="SOLUBLE LYTIC MUREIN TRANSGLYCOSYLASE-RELATED"/>
    <property type="match status" value="1"/>
</dbReference>
<dbReference type="GO" id="GO:0008933">
    <property type="term" value="F:peptidoglycan lytic transglycosylase activity"/>
    <property type="evidence" value="ECO:0007669"/>
    <property type="project" value="InterPro"/>
</dbReference>
<dbReference type="EMBL" id="JACHGB010000002">
    <property type="protein sequence ID" value="MBB5271106.1"/>
    <property type="molecule type" value="Genomic_DNA"/>
</dbReference>
<dbReference type="PROSITE" id="PS51782">
    <property type="entry name" value="LYSM"/>
    <property type="match status" value="2"/>
</dbReference>
<feature type="region of interest" description="Disordered" evidence="2">
    <location>
        <begin position="491"/>
        <end position="605"/>
    </location>
</feature>